<organism evidence="2 3">
    <name type="scientific">Xanthomonas arboricola pv. populi</name>
    <dbReference type="NCBI Taxonomy" id="487823"/>
    <lineage>
        <taxon>Bacteria</taxon>
        <taxon>Pseudomonadati</taxon>
        <taxon>Pseudomonadota</taxon>
        <taxon>Gammaproteobacteria</taxon>
        <taxon>Lysobacterales</taxon>
        <taxon>Lysobacteraceae</taxon>
        <taxon>Xanthomonas</taxon>
    </lineage>
</organism>
<comment type="caution">
    <text evidence="2">The sequence shown here is derived from an EMBL/GenBank/DDBJ whole genome shotgun (WGS) entry which is preliminary data.</text>
</comment>
<dbReference type="AlphaFoldDB" id="A0A2S6Z3E7"/>
<reference evidence="2 3" key="1">
    <citation type="submission" date="2016-08" db="EMBL/GenBank/DDBJ databases">
        <title>Evolution of the type three secretion system and type three effector repertoires in Xanthomonas.</title>
        <authorList>
            <person name="Merda D."/>
            <person name="Briand M."/>
            <person name="Bosis E."/>
            <person name="Rousseau C."/>
            <person name="Portier P."/>
            <person name="Jacques M.-A."/>
            <person name="Fischer-Le Saux M."/>
        </authorList>
    </citation>
    <scope>NUCLEOTIDE SEQUENCE [LARGE SCALE GENOMIC DNA]</scope>
    <source>
        <strain evidence="2 3">CFBP 3122</strain>
    </source>
</reference>
<evidence type="ECO:0000313" key="2">
    <source>
        <dbReference type="EMBL" id="PPT75365.1"/>
    </source>
</evidence>
<keyword evidence="1" id="KW-0472">Membrane</keyword>
<dbReference type="EMBL" id="MIGV01000016">
    <property type="protein sequence ID" value="PPT75365.1"/>
    <property type="molecule type" value="Genomic_DNA"/>
</dbReference>
<evidence type="ECO:0000313" key="3">
    <source>
        <dbReference type="Proteomes" id="UP000238270"/>
    </source>
</evidence>
<sequence>MSNTPYSPDPRAHPGLHVIALLEAVKGTLALLAATGLEILGPLPLRNAVSTLIRRFNLDPDHGALPSLLKTISPDAVHLAAAAMLAYGLLHVVEAWGLWRAKAWASLLGCLSAAIYLPFDIYAIVRHPGWTAWGVLAINLIVVCVLARDLVRRRLRQPNRC</sequence>
<evidence type="ECO:0008006" key="4">
    <source>
        <dbReference type="Google" id="ProtNLM"/>
    </source>
</evidence>
<feature type="transmembrane region" description="Helical" evidence="1">
    <location>
        <begin position="103"/>
        <end position="124"/>
    </location>
</feature>
<keyword evidence="1" id="KW-1133">Transmembrane helix</keyword>
<feature type="transmembrane region" description="Helical" evidence="1">
    <location>
        <begin position="130"/>
        <end position="151"/>
    </location>
</feature>
<dbReference type="InterPro" id="IPR021125">
    <property type="entry name" value="DUF2127"/>
</dbReference>
<evidence type="ECO:0000256" key="1">
    <source>
        <dbReference type="SAM" id="Phobius"/>
    </source>
</evidence>
<proteinExistence type="predicted"/>
<feature type="transmembrane region" description="Helical" evidence="1">
    <location>
        <begin position="76"/>
        <end position="96"/>
    </location>
</feature>
<dbReference type="RefSeq" id="WP_104598489.1">
    <property type="nucleotide sequence ID" value="NZ_MIGV01000016.1"/>
</dbReference>
<keyword evidence="1" id="KW-0812">Transmembrane</keyword>
<protein>
    <recommendedName>
        <fullName evidence="4">DUF2127 domain-containing protein</fullName>
    </recommendedName>
</protein>
<gene>
    <name evidence="2" type="ORF">XaplCFBP3122_13660</name>
</gene>
<dbReference type="Proteomes" id="UP000238270">
    <property type="component" value="Unassembled WGS sequence"/>
</dbReference>
<name>A0A2S6Z3E7_9XANT</name>
<accession>A0A2S6Z3E7</accession>
<dbReference type="Pfam" id="PF09900">
    <property type="entry name" value="DUF2127"/>
    <property type="match status" value="1"/>
</dbReference>